<feature type="region of interest" description="Disordered" evidence="1">
    <location>
        <begin position="1"/>
        <end position="35"/>
    </location>
</feature>
<dbReference type="RefSeq" id="WP_175502891.1">
    <property type="nucleotide sequence ID" value="NZ_CP054840.1"/>
</dbReference>
<keyword evidence="3" id="KW-1185">Reference proteome</keyword>
<evidence type="ECO:0000313" key="3">
    <source>
        <dbReference type="Proteomes" id="UP000509579"/>
    </source>
</evidence>
<evidence type="ECO:0000313" key="2">
    <source>
        <dbReference type="EMBL" id="QKV51988.1"/>
    </source>
</evidence>
<dbReference type="AlphaFoldDB" id="A0A6N1WZ95"/>
<protein>
    <submittedName>
        <fullName evidence="2">Uncharacterized protein</fullName>
    </submittedName>
</protein>
<gene>
    <name evidence="2" type="ORF">HUK68_03215</name>
</gene>
<sequence>MTANAPQCHPAHFHEKEMPHHVKSQGSPGQEASRCATGNAVHKDAAVSTLPHIGNVVFSGFAGAVAGATQGSGYGAAGGAIVGGMTYFLSYKHIAQIVHGAGYSALIGTGVMAYVQDPVLDPLFPVMVKTGSCVGFFLGSVVGAARGLWNAPYEEIFDTSVHDKAGLVGVCGAGESGY</sequence>
<dbReference type="Proteomes" id="UP000509579">
    <property type="component" value="Chromosome"/>
</dbReference>
<dbReference type="EMBL" id="CP054840">
    <property type="protein sequence ID" value="QKV51988.1"/>
    <property type="molecule type" value="Genomic_DNA"/>
</dbReference>
<organism evidence="2 3">
    <name type="scientific">Comamonas antarctica</name>
    <dbReference type="NCBI Taxonomy" id="2743470"/>
    <lineage>
        <taxon>Bacteria</taxon>
        <taxon>Pseudomonadati</taxon>
        <taxon>Pseudomonadota</taxon>
        <taxon>Betaproteobacteria</taxon>
        <taxon>Burkholderiales</taxon>
        <taxon>Comamonadaceae</taxon>
        <taxon>Comamonas</taxon>
    </lineage>
</organism>
<dbReference type="KEGG" id="aant:HUK68_03215"/>
<reference evidence="2 3" key="1">
    <citation type="submission" date="2020-06" db="EMBL/GenBank/DDBJ databases">
        <title>Acidovorax antarctica sp. nov., isolated from Corinth ice sheet soil, Antarctic Fields Peninsula.</title>
        <authorList>
            <person name="Xu Q."/>
            <person name="Peng F."/>
        </authorList>
    </citation>
    <scope>NUCLEOTIDE SEQUENCE [LARGE SCALE GENOMIC DNA]</scope>
    <source>
        <strain evidence="2 3">16-35-5</strain>
    </source>
</reference>
<accession>A0A6N1WZ95</accession>
<evidence type="ECO:0000256" key="1">
    <source>
        <dbReference type="SAM" id="MobiDB-lite"/>
    </source>
</evidence>
<name>A0A6N1WZ95_9BURK</name>
<proteinExistence type="predicted"/>